<evidence type="ECO:0000313" key="1">
    <source>
        <dbReference type="EnsemblProtists" id="EOD24266"/>
    </source>
</evidence>
<organism evidence="1 2">
    <name type="scientific">Emiliania huxleyi (strain CCMP1516)</name>
    <dbReference type="NCBI Taxonomy" id="280463"/>
    <lineage>
        <taxon>Eukaryota</taxon>
        <taxon>Haptista</taxon>
        <taxon>Haptophyta</taxon>
        <taxon>Prymnesiophyceae</taxon>
        <taxon>Isochrysidales</taxon>
        <taxon>Noelaerhabdaceae</taxon>
        <taxon>Emiliania</taxon>
    </lineage>
</organism>
<name>A0A0D3JL81_EMIH1</name>
<dbReference type="KEGG" id="ehx:EMIHUDRAFT_254806"/>
<dbReference type="AlphaFoldDB" id="A0A0D3JL81"/>
<reference evidence="2" key="1">
    <citation type="journal article" date="2013" name="Nature">
        <title>Pan genome of the phytoplankton Emiliania underpins its global distribution.</title>
        <authorList>
            <person name="Read B.A."/>
            <person name="Kegel J."/>
            <person name="Klute M.J."/>
            <person name="Kuo A."/>
            <person name="Lefebvre S.C."/>
            <person name="Maumus F."/>
            <person name="Mayer C."/>
            <person name="Miller J."/>
            <person name="Monier A."/>
            <person name="Salamov A."/>
            <person name="Young J."/>
            <person name="Aguilar M."/>
            <person name="Claverie J.M."/>
            <person name="Frickenhaus S."/>
            <person name="Gonzalez K."/>
            <person name="Herman E.K."/>
            <person name="Lin Y.C."/>
            <person name="Napier J."/>
            <person name="Ogata H."/>
            <person name="Sarno A.F."/>
            <person name="Shmutz J."/>
            <person name="Schroeder D."/>
            <person name="de Vargas C."/>
            <person name="Verret F."/>
            <person name="von Dassow P."/>
            <person name="Valentin K."/>
            <person name="Van de Peer Y."/>
            <person name="Wheeler G."/>
            <person name="Dacks J.B."/>
            <person name="Delwiche C.F."/>
            <person name="Dyhrman S.T."/>
            <person name="Glockner G."/>
            <person name="John U."/>
            <person name="Richards T."/>
            <person name="Worden A.Z."/>
            <person name="Zhang X."/>
            <person name="Grigoriev I.V."/>
            <person name="Allen A.E."/>
            <person name="Bidle K."/>
            <person name="Borodovsky M."/>
            <person name="Bowler C."/>
            <person name="Brownlee C."/>
            <person name="Cock J.M."/>
            <person name="Elias M."/>
            <person name="Gladyshev V.N."/>
            <person name="Groth M."/>
            <person name="Guda C."/>
            <person name="Hadaegh A."/>
            <person name="Iglesias-Rodriguez M.D."/>
            <person name="Jenkins J."/>
            <person name="Jones B.M."/>
            <person name="Lawson T."/>
            <person name="Leese F."/>
            <person name="Lindquist E."/>
            <person name="Lobanov A."/>
            <person name="Lomsadze A."/>
            <person name="Malik S.B."/>
            <person name="Marsh M.E."/>
            <person name="Mackinder L."/>
            <person name="Mock T."/>
            <person name="Mueller-Roeber B."/>
            <person name="Pagarete A."/>
            <person name="Parker M."/>
            <person name="Probert I."/>
            <person name="Quesneville H."/>
            <person name="Raines C."/>
            <person name="Rensing S.A."/>
            <person name="Riano-Pachon D.M."/>
            <person name="Richier S."/>
            <person name="Rokitta S."/>
            <person name="Shiraiwa Y."/>
            <person name="Soanes D.M."/>
            <person name="van der Giezen M."/>
            <person name="Wahlund T.M."/>
            <person name="Williams B."/>
            <person name="Wilson W."/>
            <person name="Wolfe G."/>
            <person name="Wurch L.L."/>
        </authorList>
    </citation>
    <scope>NUCLEOTIDE SEQUENCE</scope>
</reference>
<dbReference type="STRING" id="2903.R1EMS3"/>
<proteinExistence type="predicted"/>
<sequence>GTLKARPMVLPDKYIEAGSMGEQYEEAGLSQRFIEATALRLLGKPVSMGSSSLADEEPTIA</sequence>
<keyword evidence="2" id="KW-1185">Reference proteome</keyword>
<dbReference type="Proteomes" id="UP000013827">
    <property type="component" value="Unassembled WGS sequence"/>
</dbReference>
<accession>A0A0D3JL81</accession>
<evidence type="ECO:0000313" key="2">
    <source>
        <dbReference type="Proteomes" id="UP000013827"/>
    </source>
</evidence>
<dbReference type="GeneID" id="17269814"/>
<evidence type="ECO:0008006" key="3">
    <source>
        <dbReference type="Google" id="ProtNLM"/>
    </source>
</evidence>
<dbReference type="PaxDb" id="2903-EOD24266"/>
<protein>
    <recommendedName>
        <fullName evidence="3">Transketolase C-terminal domain-containing protein</fullName>
    </recommendedName>
</protein>
<dbReference type="RefSeq" id="XP_005776695.1">
    <property type="nucleotide sequence ID" value="XM_005776638.1"/>
</dbReference>
<dbReference type="EnsemblProtists" id="EOD24266">
    <property type="protein sequence ID" value="EOD24266"/>
    <property type="gene ID" value="EMIHUDRAFT_254806"/>
</dbReference>
<reference evidence="1" key="2">
    <citation type="submission" date="2024-10" db="UniProtKB">
        <authorList>
            <consortium name="EnsemblProtists"/>
        </authorList>
    </citation>
    <scope>IDENTIFICATION</scope>
</reference>
<dbReference type="HOGENOM" id="CLU_2929923_0_0_1"/>